<keyword evidence="4" id="KW-0904">Protein phosphatase</keyword>
<evidence type="ECO:0000256" key="1">
    <source>
        <dbReference type="ARBA" id="ARBA00011063"/>
    </source>
</evidence>
<dbReference type="Pfam" id="PF01451">
    <property type="entry name" value="LMWPc"/>
    <property type="match status" value="1"/>
</dbReference>
<evidence type="ECO:0000313" key="6">
    <source>
        <dbReference type="EMBL" id="UYG16700.1"/>
    </source>
</evidence>
<keyword evidence="7" id="KW-1185">Reference proteome</keyword>
<dbReference type="PANTHER" id="PTHR11717">
    <property type="entry name" value="LOW MOLECULAR WEIGHT PROTEIN TYROSINE PHOSPHATASE"/>
    <property type="match status" value="1"/>
</dbReference>
<sequence length="161" mass="17474">MPYRVLTVCTGNICRSPMAEYLLREAFVQAGLDDRVDVDSVGTTSWEEGERIDPRAGSLLAARGIDASDHRARHMTPADLHAADLILALDEDHVGPLRRTAGAARDRIHLIREFDPAAHGDLGIRDPWYGDEDDFASAAALIDAAVPGIVDHVRDETALPA</sequence>
<dbReference type="EC" id="3.1.3.48" evidence="2"/>
<dbReference type="InterPro" id="IPR017867">
    <property type="entry name" value="Tyr_phospatase_low_mol_wt"/>
</dbReference>
<dbReference type="EMBL" id="CP107020">
    <property type="protein sequence ID" value="UYG16700.1"/>
    <property type="molecule type" value="Genomic_DNA"/>
</dbReference>
<name>A0ABY6G0H4_9MICO</name>
<dbReference type="PRINTS" id="PR00719">
    <property type="entry name" value="LMWPTPASE"/>
</dbReference>
<dbReference type="RefSeq" id="WP_263593913.1">
    <property type="nucleotide sequence ID" value="NZ_CP107020.1"/>
</dbReference>
<gene>
    <name evidence="6" type="ORF">BRM3_14050</name>
</gene>
<dbReference type="SMART" id="SM00226">
    <property type="entry name" value="LMWPc"/>
    <property type="match status" value="1"/>
</dbReference>
<dbReference type="InterPro" id="IPR036196">
    <property type="entry name" value="Ptyr_pPase_sf"/>
</dbReference>
<organism evidence="6 7">
    <name type="scientific">Brachybacterium huguangmaarense</name>
    <dbReference type="NCBI Taxonomy" id="1652028"/>
    <lineage>
        <taxon>Bacteria</taxon>
        <taxon>Bacillati</taxon>
        <taxon>Actinomycetota</taxon>
        <taxon>Actinomycetes</taxon>
        <taxon>Micrococcales</taxon>
        <taxon>Dermabacteraceae</taxon>
        <taxon>Brachybacterium</taxon>
    </lineage>
</organism>
<accession>A0ABY6G0H4</accession>
<dbReference type="InterPro" id="IPR050438">
    <property type="entry name" value="LMW_PTPase"/>
</dbReference>
<dbReference type="PANTHER" id="PTHR11717:SF7">
    <property type="entry name" value="LOW MOLECULAR WEIGHT PHOSPHOTYROSINE PROTEIN PHOSPHATASE"/>
    <property type="match status" value="1"/>
</dbReference>
<protein>
    <recommendedName>
        <fullName evidence="2">protein-tyrosine-phosphatase</fullName>
        <ecNumber evidence="2">3.1.3.48</ecNumber>
    </recommendedName>
</protein>
<feature type="domain" description="Phosphotyrosine protein phosphatase I" evidence="5">
    <location>
        <begin position="3"/>
        <end position="152"/>
    </location>
</feature>
<reference evidence="6" key="1">
    <citation type="submission" date="2022-10" db="EMBL/GenBank/DDBJ databases">
        <title>Whole-Genome Sequencing of Brachybacterium huguangmaarense BRM-3, Isolated from Betula schmidtii.</title>
        <authorList>
            <person name="Haam D."/>
        </authorList>
    </citation>
    <scope>NUCLEOTIDE SEQUENCE</scope>
    <source>
        <strain evidence="6">BRM-3</strain>
    </source>
</reference>
<keyword evidence="3" id="KW-0378">Hydrolase</keyword>
<dbReference type="SUPFAM" id="SSF52788">
    <property type="entry name" value="Phosphotyrosine protein phosphatases I"/>
    <property type="match status" value="1"/>
</dbReference>
<dbReference type="Gene3D" id="3.40.50.2300">
    <property type="match status" value="1"/>
</dbReference>
<comment type="similarity">
    <text evidence="1">Belongs to the low molecular weight phosphotyrosine protein phosphatase family.</text>
</comment>
<dbReference type="CDD" id="cd16343">
    <property type="entry name" value="LMWPTP"/>
    <property type="match status" value="1"/>
</dbReference>
<dbReference type="Proteomes" id="UP001164305">
    <property type="component" value="Chromosome"/>
</dbReference>
<evidence type="ECO:0000259" key="5">
    <source>
        <dbReference type="SMART" id="SM00226"/>
    </source>
</evidence>
<evidence type="ECO:0000256" key="3">
    <source>
        <dbReference type="ARBA" id="ARBA00022801"/>
    </source>
</evidence>
<evidence type="ECO:0000256" key="2">
    <source>
        <dbReference type="ARBA" id="ARBA00013064"/>
    </source>
</evidence>
<proteinExistence type="inferred from homology"/>
<evidence type="ECO:0000313" key="7">
    <source>
        <dbReference type="Proteomes" id="UP001164305"/>
    </source>
</evidence>
<evidence type="ECO:0000256" key="4">
    <source>
        <dbReference type="ARBA" id="ARBA00022912"/>
    </source>
</evidence>
<dbReference type="InterPro" id="IPR023485">
    <property type="entry name" value="Ptyr_pPase"/>
</dbReference>